<gene>
    <name evidence="2" type="ORF">NOR_08348</name>
</gene>
<reference evidence="2 3" key="1">
    <citation type="journal article" date="2016" name="Genome Biol. Evol.">
        <title>Divergent and convergent evolution of fungal pathogenicity.</title>
        <authorList>
            <person name="Shang Y."/>
            <person name="Xiao G."/>
            <person name="Zheng P."/>
            <person name="Cen K."/>
            <person name="Zhan S."/>
            <person name="Wang C."/>
        </authorList>
    </citation>
    <scope>NUCLEOTIDE SEQUENCE [LARGE SCALE GENOMIC DNA]</scope>
    <source>
        <strain evidence="2 3">RCEF 4871</strain>
    </source>
</reference>
<dbReference type="Proteomes" id="UP000243498">
    <property type="component" value="Unassembled WGS sequence"/>
</dbReference>
<evidence type="ECO:0000313" key="3">
    <source>
        <dbReference type="Proteomes" id="UP000243498"/>
    </source>
</evidence>
<proteinExistence type="predicted"/>
<dbReference type="EMBL" id="AZHC01000049">
    <property type="protein sequence ID" value="OAA34719.1"/>
    <property type="molecule type" value="Genomic_DNA"/>
</dbReference>
<evidence type="ECO:0000313" key="2">
    <source>
        <dbReference type="EMBL" id="OAA34719.1"/>
    </source>
</evidence>
<dbReference type="OrthoDB" id="4924915at2759"/>
<dbReference type="AlphaFoldDB" id="A0A166WH43"/>
<accession>A0A166WH43</accession>
<comment type="caution">
    <text evidence="2">The sequence shown here is derived from an EMBL/GenBank/DDBJ whole genome shotgun (WGS) entry which is preliminary data.</text>
</comment>
<name>A0A166WH43_METRR</name>
<sequence length="94" mass="10830">MRLDMATGDLAITKERNHTANQEPSSGYIFVRRPKDSQSGDLEINLHDLYGSDTVPIEKVDYFHILPYEGISHESEVQWRLGDIKFIAECEYNN</sequence>
<evidence type="ECO:0000256" key="1">
    <source>
        <dbReference type="SAM" id="MobiDB-lite"/>
    </source>
</evidence>
<feature type="region of interest" description="Disordered" evidence="1">
    <location>
        <begin position="1"/>
        <end position="24"/>
    </location>
</feature>
<organism evidence="2 3">
    <name type="scientific">Metarhizium rileyi (strain RCEF 4871)</name>
    <name type="common">Nomuraea rileyi</name>
    <dbReference type="NCBI Taxonomy" id="1649241"/>
    <lineage>
        <taxon>Eukaryota</taxon>
        <taxon>Fungi</taxon>
        <taxon>Dikarya</taxon>
        <taxon>Ascomycota</taxon>
        <taxon>Pezizomycotina</taxon>
        <taxon>Sordariomycetes</taxon>
        <taxon>Hypocreomycetidae</taxon>
        <taxon>Hypocreales</taxon>
        <taxon>Clavicipitaceae</taxon>
        <taxon>Metarhizium</taxon>
    </lineage>
</organism>
<keyword evidence="3" id="KW-1185">Reference proteome</keyword>
<protein>
    <submittedName>
        <fullName evidence="2">Uncharacterized protein</fullName>
    </submittedName>
</protein>